<keyword evidence="4" id="KW-0460">Magnesium</keyword>
<dbReference type="Gene3D" id="1.10.150.240">
    <property type="entry name" value="Putative phosphatase, domain 2"/>
    <property type="match status" value="1"/>
</dbReference>
<keyword evidence="5" id="KW-0378">Hydrolase</keyword>
<proteinExistence type="inferred from homology"/>
<dbReference type="Pfam" id="PF13419">
    <property type="entry name" value="HAD_2"/>
    <property type="match status" value="1"/>
</dbReference>
<dbReference type="SFLD" id="SFLDS00003">
    <property type="entry name" value="Haloacid_Dehalogenase"/>
    <property type="match status" value="1"/>
</dbReference>
<protein>
    <submittedName>
        <fullName evidence="5">HAD superfamily hydrolase (TIGR01509 family)</fullName>
    </submittedName>
</protein>
<comment type="cofactor">
    <cofactor evidence="1">
        <name>Mg(2+)</name>
        <dbReference type="ChEBI" id="CHEBI:18420"/>
    </cofactor>
</comment>
<sequence length="224" mass="23979">MGWLPALRVSDVIGLVIFDNDGVLVDSERLANTILAELLTEAGLPYTFEETVRDFMGGSMASMRQKTEAQLGHPLPADLEDRYHQRLFEGFAQLQAIEGVEAVLDHLDARGITYCLASSGTHQRIRTALTAVGFLHRFEGRIFSAEDVAHGKPAPDLFLHAAASMGVKPADCLVIEDSPLGVAAAVAAGMKVFGYAGMTDPAKLSDADTVFHNMAALPDLIDAA</sequence>
<dbReference type="SFLD" id="SFLDG01129">
    <property type="entry name" value="C1.5:_HAD__Beta-PGM__Phosphata"/>
    <property type="match status" value="1"/>
</dbReference>
<keyword evidence="6" id="KW-1185">Reference proteome</keyword>
<dbReference type="NCBIfam" id="TIGR01509">
    <property type="entry name" value="HAD-SF-IA-v3"/>
    <property type="match status" value="1"/>
</dbReference>
<dbReference type="InterPro" id="IPR041492">
    <property type="entry name" value="HAD_2"/>
</dbReference>
<dbReference type="InterPro" id="IPR036412">
    <property type="entry name" value="HAD-like_sf"/>
</dbReference>
<dbReference type="Gene3D" id="3.40.50.1000">
    <property type="entry name" value="HAD superfamily/HAD-like"/>
    <property type="match status" value="1"/>
</dbReference>
<comment type="caution">
    <text evidence="5">The sequence shown here is derived from an EMBL/GenBank/DDBJ whole genome shotgun (WGS) entry which is preliminary data.</text>
</comment>
<keyword evidence="3" id="KW-0479">Metal-binding</keyword>
<gene>
    <name evidence="5" type="ORF">EV653_5839</name>
</gene>
<comment type="similarity">
    <text evidence="2">Belongs to the HAD-like hydrolase superfamily. CbbY/CbbZ/Gph/YieH family.</text>
</comment>
<dbReference type="SUPFAM" id="SSF56784">
    <property type="entry name" value="HAD-like"/>
    <property type="match status" value="1"/>
</dbReference>
<dbReference type="OrthoDB" id="9797743at2"/>
<evidence type="ECO:0000313" key="5">
    <source>
        <dbReference type="EMBL" id="TDW65824.1"/>
    </source>
</evidence>
<dbReference type="PANTHER" id="PTHR46193">
    <property type="entry name" value="6-PHOSPHOGLUCONATE PHOSPHATASE"/>
    <property type="match status" value="1"/>
</dbReference>
<evidence type="ECO:0000256" key="3">
    <source>
        <dbReference type="ARBA" id="ARBA00022723"/>
    </source>
</evidence>
<dbReference type="Proteomes" id="UP000295146">
    <property type="component" value="Unassembled WGS sequence"/>
</dbReference>
<dbReference type="SFLD" id="SFLDG01135">
    <property type="entry name" value="C1.5.6:_HAD__Beta-PGM__Phospha"/>
    <property type="match status" value="1"/>
</dbReference>
<evidence type="ECO:0000256" key="2">
    <source>
        <dbReference type="ARBA" id="ARBA00006171"/>
    </source>
</evidence>
<name>A0A4R8BVK6_9ACTN</name>
<accession>A0A4R8BVK6</accession>
<dbReference type="InterPro" id="IPR023214">
    <property type="entry name" value="HAD_sf"/>
</dbReference>
<dbReference type="InterPro" id="IPR006439">
    <property type="entry name" value="HAD-SF_hydro_IA"/>
</dbReference>
<dbReference type="PANTHER" id="PTHR46193:SF10">
    <property type="entry name" value="6-PHOSPHOGLUCONATE PHOSPHATASE"/>
    <property type="match status" value="1"/>
</dbReference>
<organism evidence="5 6">
    <name type="scientific">Kribbella pratensis</name>
    <dbReference type="NCBI Taxonomy" id="2512112"/>
    <lineage>
        <taxon>Bacteria</taxon>
        <taxon>Bacillati</taxon>
        <taxon>Actinomycetota</taxon>
        <taxon>Actinomycetes</taxon>
        <taxon>Propionibacteriales</taxon>
        <taxon>Kribbellaceae</taxon>
        <taxon>Kribbella</taxon>
    </lineage>
</organism>
<dbReference type="AlphaFoldDB" id="A0A4R8BVK6"/>
<dbReference type="InterPro" id="IPR051600">
    <property type="entry name" value="Beta-PGM-like"/>
</dbReference>
<evidence type="ECO:0000256" key="4">
    <source>
        <dbReference type="ARBA" id="ARBA00022842"/>
    </source>
</evidence>
<evidence type="ECO:0000256" key="1">
    <source>
        <dbReference type="ARBA" id="ARBA00001946"/>
    </source>
</evidence>
<evidence type="ECO:0000313" key="6">
    <source>
        <dbReference type="Proteomes" id="UP000295146"/>
    </source>
</evidence>
<reference evidence="5 6" key="1">
    <citation type="submission" date="2019-03" db="EMBL/GenBank/DDBJ databases">
        <title>Genomic Encyclopedia of Type Strains, Phase III (KMG-III): the genomes of soil and plant-associated and newly described type strains.</title>
        <authorList>
            <person name="Whitman W."/>
        </authorList>
    </citation>
    <scope>NUCLEOTIDE SEQUENCE [LARGE SCALE GENOMIC DNA]</scope>
    <source>
        <strain evidence="5 6">VKM Ac-2573</strain>
    </source>
</reference>
<dbReference type="EMBL" id="SODP01000003">
    <property type="protein sequence ID" value="TDW65824.1"/>
    <property type="molecule type" value="Genomic_DNA"/>
</dbReference>
<dbReference type="InterPro" id="IPR023198">
    <property type="entry name" value="PGP-like_dom2"/>
</dbReference>
<dbReference type="GO" id="GO:0046872">
    <property type="term" value="F:metal ion binding"/>
    <property type="evidence" value="ECO:0007669"/>
    <property type="project" value="UniProtKB-KW"/>
</dbReference>
<dbReference type="GO" id="GO:0016787">
    <property type="term" value="F:hydrolase activity"/>
    <property type="evidence" value="ECO:0007669"/>
    <property type="project" value="UniProtKB-KW"/>
</dbReference>